<name>D3QB34_STANL</name>
<dbReference type="RefSeq" id="WP_013016422.1">
    <property type="nucleotide sequence ID" value="NC_013947.1"/>
</dbReference>
<protein>
    <submittedName>
        <fullName evidence="2">Uncharacterized protein</fullName>
    </submittedName>
</protein>
<reference evidence="2 3" key="1">
    <citation type="journal article" date="2009" name="Stand. Genomic Sci.">
        <title>Complete genome sequence of Stackebrandtia nassauensis type strain (LLR-40K-21).</title>
        <authorList>
            <person name="Munk C."/>
            <person name="Lapidus A."/>
            <person name="Copeland A."/>
            <person name="Jando M."/>
            <person name="Mayilraj S."/>
            <person name="Glavina Del Rio T."/>
            <person name="Nolan M."/>
            <person name="Chen F."/>
            <person name="Lucas S."/>
            <person name="Tice H."/>
            <person name="Cheng J.F."/>
            <person name="Han C."/>
            <person name="Detter J.C."/>
            <person name="Bruce D."/>
            <person name="Goodwin L."/>
            <person name="Chain P."/>
            <person name="Pitluck S."/>
            <person name="Goker M."/>
            <person name="Ovchinikova G."/>
            <person name="Pati A."/>
            <person name="Ivanova N."/>
            <person name="Mavromatis K."/>
            <person name="Chen A."/>
            <person name="Palaniappan K."/>
            <person name="Land M."/>
            <person name="Hauser L."/>
            <person name="Chang Y.J."/>
            <person name="Jeffries C.D."/>
            <person name="Bristow J."/>
            <person name="Eisen J.A."/>
            <person name="Markowitz V."/>
            <person name="Hugenholtz P."/>
            <person name="Kyrpides N.C."/>
            <person name="Klenk H.P."/>
        </authorList>
    </citation>
    <scope>NUCLEOTIDE SEQUENCE [LARGE SCALE GENOMIC DNA]</scope>
    <source>
        <strain evidence="3">DSM 44728 / CIP 108903 / NRRL B-16338 / NBRC 102104 / LLR-40K-21</strain>
    </source>
</reference>
<keyword evidence="3" id="KW-1185">Reference proteome</keyword>
<keyword evidence="1" id="KW-0472">Membrane</keyword>
<feature type="transmembrane region" description="Helical" evidence="1">
    <location>
        <begin position="7"/>
        <end position="25"/>
    </location>
</feature>
<dbReference type="STRING" id="446470.Snas_1141"/>
<dbReference type="Proteomes" id="UP000000844">
    <property type="component" value="Chromosome"/>
</dbReference>
<dbReference type="EMBL" id="CP001778">
    <property type="protein sequence ID" value="ADD40851.1"/>
    <property type="molecule type" value="Genomic_DNA"/>
</dbReference>
<organism evidence="2 3">
    <name type="scientific">Stackebrandtia nassauensis (strain DSM 44728 / CIP 108903 / NRRL B-16338 / NBRC 102104 / LLR-40K-21)</name>
    <dbReference type="NCBI Taxonomy" id="446470"/>
    <lineage>
        <taxon>Bacteria</taxon>
        <taxon>Bacillati</taxon>
        <taxon>Actinomycetota</taxon>
        <taxon>Actinomycetes</taxon>
        <taxon>Glycomycetales</taxon>
        <taxon>Glycomycetaceae</taxon>
        <taxon>Stackebrandtia</taxon>
    </lineage>
</organism>
<evidence type="ECO:0000313" key="3">
    <source>
        <dbReference type="Proteomes" id="UP000000844"/>
    </source>
</evidence>
<keyword evidence="1" id="KW-0812">Transmembrane</keyword>
<dbReference type="AlphaFoldDB" id="D3QB34"/>
<evidence type="ECO:0000256" key="1">
    <source>
        <dbReference type="SAM" id="Phobius"/>
    </source>
</evidence>
<evidence type="ECO:0000313" key="2">
    <source>
        <dbReference type="EMBL" id="ADD40851.1"/>
    </source>
</evidence>
<dbReference type="KEGG" id="sna:Snas_1141"/>
<dbReference type="HOGENOM" id="CLU_2791964_0_0_11"/>
<keyword evidence="1" id="KW-1133">Transmembrane helix</keyword>
<sequence>MNLVGRAMLQLSMFIVVGSLLMLVITDSGSAARIISVIALAVGLLAAVISMILSRLGSRQDDSPQEEP</sequence>
<gene>
    <name evidence="2" type="ordered locus">Snas_1141</name>
</gene>
<proteinExistence type="predicted"/>
<accession>D3QB34</accession>
<feature type="transmembrane region" description="Helical" evidence="1">
    <location>
        <begin position="31"/>
        <end position="53"/>
    </location>
</feature>